<evidence type="ECO:0000256" key="1">
    <source>
        <dbReference type="SAM" id="MobiDB-lite"/>
    </source>
</evidence>
<feature type="domain" description="SEC7" evidence="2">
    <location>
        <begin position="79"/>
        <end position="133"/>
    </location>
</feature>
<dbReference type="SUPFAM" id="SSF48425">
    <property type="entry name" value="Sec7 domain"/>
    <property type="match status" value="1"/>
</dbReference>
<gene>
    <name evidence="3" type="ORF">M0812_18582</name>
</gene>
<reference evidence="3" key="1">
    <citation type="submission" date="2022-08" db="EMBL/GenBank/DDBJ databases">
        <title>Novel sulphate-reducing endosymbionts in the free-living metamonad Anaeramoeba.</title>
        <authorList>
            <person name="Jerlstrom-Hultqvist J."/>
            <person name="Cepicka I."/>
            <person name="Gallot-Lavallee L."/>
            <person name="Salas-Leiva D."/>
            <person name="Curtis B.A."/>
            <person name="Zahonova K."/>
            <person name="Pipaliya S."/>
            <person name="Dacks J."/>
            <person name="Roger A.J."/>
        </authorList>
    </citation>
    <scope>NUCLEOTIDE SEQUENCE</scope>
    <source>
        <strain evidence="3">Busselton2</strain>
    </source>
</reference>
<evidence type="ECO:0000313" key="4">
    <source>
        <dbReference type="Proteomes" id="UP001146793"/>
    </source>
</evidence>
<dbReference type="InterPro" id="IPR035999">
    <property type="entry name" value="Sec7_dom_sf"/>
</dbReference>
<evidence type="ECO:0000259" key="2">
    <source>
        <dbReference type="Pfam" id="PF01369"/>
    </source>
</evidence>
<dbReference type="EMBL" id="JANTQA010000036">
    <property type="protein sequence ID" value="KAJ3436524.1"/>
    <property type="molecule type" value="Genomic_DNA"/>
</dbReference>
<dbReference type="AlphaFoldDB" id="A0AAV7ZA11"/>
<feature type="compositionally biased region" description="Basic and acidic residues" evidence="1">
    <location>
        <begin position="42"/>
        <end position="60"/>
    </location>
</feature>
<dbReference type="Gene3D" id="1.10.220.20">
    <property type="match status" value="1"/>
</dbReference>
<dbReference type="Proteomes" id="UP001146793">
    <property type="component" value="Unassembled WGS sequence"/>
</dbReference>
<comment type="caution">
    <text evidence="3">The sequence shown here is derived from an EMBL/GenBank/DDBJ whole genome shotgun (WGS) entry which is preliminary data.</text>
</comment>
<accession>A0AAV7ZA11</accession>
<sequence length="135" mass="15922">MRKNQEESKTIKFTRLKEISSRFYDQKVDGCSTKLLRSPPNETKHEEKEKEKEKKAKEDEGIAECEEINRKQKSKINKQTDIEEIANIFNKTPYKAIQHCARSGIVKNDPLEIAKFIKNTFSFQKRSIGEYFSFR</sequence>
<evidence type="ECO:0000313" key="3">
    <source>
        <dbReference type="EMBL" id="KAJ3436524.1"/>
    </source>
</evidence>
<dbReference type="GO" id="GO:0032012">
    <property type="term" value="P:regulation of ARF protein signal transduction"/>
    <property type="evidence" value="ECO:0007669"/>
    <property type="project" value="InterPro"/>
</dbReference>
<feature type="region of interest" description="Disordered" evidence="1">
    <location>
        <begin position="31"/>
        <end position="61"/>
    </location>
</feature>
<dbReference type="GO" id="GO:0005085">
    <property type="term" value="F:guanyl-nucleotide exchange factor activity"/>
    <property type="evidence" value="ECO:0007669"/>
    <property type="project" value="InterPro"/>
</dbReference>
<dbReference type="Pfam" id="PF01369">
    <property type="entry name" value="Sec7"/>
    <property type="match status" value="1"/>
</dbReference>
<organism evidence="3 4">
    <name type="scientific">Anaeramoeba flamelloides</name>
    <dbReference type="NCBI Taxonomy" id="1746091"/>
    <lineage>
        <taxon>Eukaryota</taxon>
        <taxon>Metamonada</taxon>
        <taxon>Anaeramoebidae</taxon>
        <taxon>Anaeramoeba</taxon>
    </lineage>
</organism>
<name>A0AAV7ZA11_9EUKA</name>
<dbReference type="InterPro" id="IPR000904">
    <property type="entry name" value="Sec7_dom"/>
</dbReference>
<protein>
    <recommendedName>
        <fullName evidence="2">SEC7 domain-containing protein</fullName>
    </recommendedName>
</protein>
<proteinExistence type="predicted"/>